<keyword evidence="4" id="KW-1185">Reference proteome</keyword>
<evidence type="ECO:0000313" key="4">
    <source>
        <dbReference type="Proteomes" id="UP000019116"/>
    </source>
</evidence>
<dbReference type="EnsemblPlants" id="TraesCS3A02G109400.1">
    <property type="protein sequence ID" value="TraesCS3A02G109400.1"/>
    <property type="gene ID" value="TraesCS3A02G109400"/>
</dbReference>
<dbReference type="Gramene" id="TraesARI3A03G01361520.1">
    <property type="protein sequence ID" value="TraesARI3A03G01361520.1"/>
    <property type="gene ID" value="TraesARI3A03G01361520"/>
</dbReference>
<sequence length="398" mass="43680">MESGSARAVPPSKSSERRVTFGDEDSTEEKRRKIESGSARAVASAGAPRSRVPSGEDGRPLDSVMRASLIRHLKHGDGSIFRSNGYWTKVYRLQDTSETCLEPMMMTEPLASCMPDRMVCERQHFRTMLQIFSLKLAYTSSHVTGPVQLYGYVAVRDLLNPMRNYIFNRTRDDPFVVEHDGLIRMSGPKRGIRMGAPVLIEFDMKVKRGVGEAEDDLQLVDCVACLNDITSRHATKNRRRIDGDCGAVDIAYALLRGAAEATVQVGISELAQDSGLIRLNAALFYTKELSAQIQLFDGVVAAEATELCRTVLAVAKGGQLLVSLMLDQTGGSGDCAFSRSCTFPVQKHGNHVSVFKLGLAAVEVKVTWSTLDIPGSLLGPNCFQWEFMAAEDVEYEGD</sequence>
<dbReference type="PANTHER" id="PTHR33065:SF72">
    <property type="entry name" value="DUF6598 DOMAIN-CONTAINING PROTEIN"/>
    <property type="match status" value="1"/>
</dbReference>
<dbReference type="Gramene" id="TraesJAG3A03G01350940.1">
    <property type="protein sequence ID" value="TraesJAG3A03G01350940.1"/>
    <property type="gene ID" value="TraesJAG3A03G01350940"/>
</dbReference>
<dbReference type="OMA" id="DCRPPES"/>
<dbReference type="Gramene" id="TraesCLE_scaffold_035386_01G000200.1">
    <property type="protein sequence ID" value="TraesCLE_scaffold_035386_01G000200.1"/>
    <property type="gene ID" value="TraesCLE_scaffold_035386_01G000200"/>
</dbReference>
<dbReference type="Gramene" id="TraesROB_scaffold_095022_01G000200.1">
    <property type="protein sequence ID" value="TraesROB_scaffold_095022_01G000200.1"/>
    <property type="gene ID" value="TraesROB_scaffold_095022_01G000200"/>
</dbReference>
<feature type="region of interest" description="Disordered" evidence="1">
    <location>
        <begin position="1"/>
        <end position="61"/>
    </location>
</feature>
<dbReference type="Gramene" id="TraesLDM3A03G01344190.1">
    <property type="protein sequence ID" value="TraesLDM3A03G01344190.1"/>
    <property type="gene ID" value="TraesLDM3A03G01344190"/>
</dbReference>
<dbReference type="Gramene" id="TraesCS3A03G0238200.1">
    <property type="protein sequence ID" value="TraesCS3A03G0238200.1.CDS"/>
    <property type="gene ID" value="TraesCS3A03G0238200"/>
</dbReference>
<dbReference type="Gramene" id="TraesRN3A0100238300.1">
    <property type="protein sequence ID" value="TraesRN3A0100238300.1"/>
    <property type="gene ID" value="TraesRN3A0100238300"/>
</dbReference>
<protein>
    <recommendedName>
        <fullName evidence="2">DUF6598 domain-containing protein</fullName>
    </recommendedName>
</protein>
<dbReference type="AlphaFoldDB" id="A0A3B6EC00"/>
<dbReference type="Gramene" id="TraesWEE_scaffold_040527_01G000200.1">
    <property type="protein sequence ID" value="TraesWEE_scaffold_040527_01G000200.1"/>
    <property type="gene ID" value="TraesWEE_scaffold_040527_01G000200"/>
</dbReference>
<feature type="domain" description="DUF6598" evidence="2">
    <location>
        <begin position="128"/>
        <end position="366"/>
    </location>
</feature>
<gene>
    <name evidence="3" type="primary">LOC123060392</name>
</gene>
<dbReference type="Pfam" id="PF20241">
    <property type="entry name" value="DUF6598"/>
    <property type="match status" value="1"/>
</dbReference>
<reference evidence="3" key="2">
    <citation type="submission" date="2018-10" db="UniProtKB">
        <authorList>
            <consortium name="EnsemblPlants"/>
        </authorList>
    </citation>
    <scope>IDENTIFICATION</scope>
</reference>
<dbReference type="Gramene" id="TraesCS3A02G109400.1">
    <property type="protein sequence ID" value="TraesCS3A02G109400.1"/>
    <property type="gene ID" value="TraesCS3A02G109400"/>
</dbReference>
<dbReference type="Gramene" id="TraesMAC3A03G01339710.1">
    <property type="protein sequence ID" value="TraesMAC3A03G01339710.1"/>
    <property type="gene ID" value="TraesMAC3A03G01339710"/>
</dbReference>
<dbReference type="Gramene" id="TraesLAC3A03G01285370.1">
    <property type="protein sequence ID" value="TraesLAC3A03G01285370.1"/>
    <property type="gene ID" value="TraesLAC3A03G01285370"/>
</dbReference>
<proteinExistence type="predicted"/>
<reference evidence="3" key="1">
    <citation type="submission" date="2018-08" db="EMBL/GenBank/DDBJ databases">
        <authorList>
            <person name="Rossello M."/>
        </authorList>
    </citation>
    <scope>NUCLEOTIDE SEQUENCE [LARGE SCALE GENOMIC DNA]</scope>
    <source>
        <strain evidence="3">cv. Chinese Spring</strain>
    </source>
</reference>
<organism evidence="3">
    <name type="scientific">Triticum aestivum</name>
    <name type="common">Wheat</name>
    <dbReference type="NCBI Taxonomy" id="4565"/>
    <lineage>
        <taxon>Eukaryota</taxon>
        <taxon>Viridiplantae</taxon>
        <taxon>Streptophyta</taxon>
        <taxon>Embryophyta</taxon>
        <taxon>Tracheophyta</taxon>
        <taxon>Spermatophyta</taxon>
        <taxon>Magnoliopsida</taxon>
        <taxon>Liliopsida</taxon>
        <taxon>Poales</taxon>
        <taxon>Poaceae</taxon>
        <taxon>BOP clade</taxon>
        <taxon>Pooideae</taxon>
        <taxon>Triticodae</taxon>
        <taxon>Triticeae</taxon>
        <taxon>Triticinae</taxon>
        <taxon>Triticum</taxon>
    </lineage>
</organism>
<dbReference type="GeneID" id="123060392"/>
<dbReference type="Gramene" id="TraesJUL3A03G01353500.1">
    <property type="protein sequence ID" value="TraesJUL3A03G01353500.1"/>
    <property type="gene ID" value="TraesJUL3A03G01353500"/>
</dbReference>
<dbReference type="PANTHER" id="PTHR33065">
    <property type="entry name" value="OS07G0486400 PROTEIN"/>
    <property type="match status" value="1"/>
</dbReference>
<feature type="compositionally biased region" description="Low complexity" evidence="1">
    <location>
        <begin position="36"/>
        <end position="52"/>
    </location>
</feature>
<name>A0A3B6EC00_WHEAT</name>
<dbReference type="Gramene" id="TraesCAD_scaffold_045973_01G000200.1">
    <property type="protein sequence ID" value="TraesCAD_scaffold_045973_01G000200.1"/>
    <property type="gene ID" value="TraesCAD_scaffold_045973_01G000200"/>
</dbReference>
<accession>A0A3B6EC00</accession>
<evidence type="ECO:0000313" key="3">
    <source>
        <dbReference type="EnsemblPlants" id="TraesCS3A02G109400.1"/>
    </source>
</evidence>
<dbReference type="RefSeq" id="XP_044339025.1">
    <property type="nucleotide sequence ID" value="XM_044483090.1"/>
</dbReference>
<dbReference type="KEGG" id="taes:123060392"/>
<dbReference type="Gramene" id="TraesSYM3A03G01362770.1">
    <property type="protein sequence ID" value="TraesSYM3A03G01362770.1"/>
    <property type="gene ID" value="TraesSYM3A03G01362770"/>
</dbReference>
<dbReference type="Proteomes" id="UP000019116">
    <property type="component" value="Chromosome 3A"/>
</dbReference>
<evidence type="ECO:0000256" key="1">
    <source>
        <dbReference type="SAM" id="MobiDB-lite"/>
    </source>
</evidence>
<evidence type="ECO:0000259" key="2">
    <source>
        <dbReference type="Pfam" id="PF20241"/>
    </source>
</evidence>
<dbReference type="InterPro" id="IPR046533">
    <property type="entry name" value="DUF6598"/>
</dbReference>
<dbReference type="Gramene" id="TraesSTA3A03G01333150.1">
    <property type="protein sequence ID" value="TraesSTA3A03G01333150.1"/>
    <property type="gene ID" value="TraesSTA3A03G01333150"/>
</dbReference>
<dbReference type="Gramene" id="TraesNOR3A03G01361860.1">
    <property type="protein sequence ID" value="TraesNOR3A03G01361860.1"/>
    <property type="gene ID" value="TraesNOR3A03G01361860"/>
</dbReference>
<dbReference type="Gramene" id="TraesPARA_EIv1.0_0793020.1">
    <property type="protein sequence ID" value="TraesPARA_EIv1.0_0793020.1.CDS"/>
    <property type="gene ID" value="TraesPARA_EIv1.0_0793020"/>
</dbReference>